<evidence type="ECO:0000256" key="3">
    <source>
        <dbReference type="ARBA" id="ARBA00022793"/>
    </source>
</evidence>
<dbReference type="KEGG" id="slp:Slip_1552"/>
<dbReference type="PROSITE" id="PS00878">
    <property type="entry name" value="ODR_DC_2_1"/>
    <property type="match status" value="1"/>
</dbReference>
<evidence type="ECO:0000256" key="9">
    <source>
        <dbReference type="PIRSR" id="PIRSR600183-50"/>
    </source>
</evidence>
<comment type="pathway">
    <text evidence="6">Amine and polyamine biosynthesis; putrescine biosynthesis via L-ornithine pathway; putrescine from L-ornithine: step 1/1.</text>
</comment>
<dbReference type="CDD" id="cd00622">
    <property type="entry name" value="PLPDE_III_ODC"/>
    <property type="match status" value="1"/>
</dbReference>
<evidence type="ECO:0000256" key="7">
    <source>
        <dbReference type="ARBA" id="ARBA00034138"/>
    </source>
</evidence>
<feature type="modified residue" description="N6-(pyridoxal phosphate)lysine" evidence="9">
    <location>
        <position position="49"/>
    </location>
</feature>
<dbReference type="FunFam" id="3.20.20.10:FF:000008">
    <property type="entry name" value="Ornithine decarboxylase"/>
    <property type="match status" value="1"/>
</dbReference>
<dbReference type="GO" id="GO:0005737">
    <property type="term" value="C:cytoplasm"/>
    <property type="evidence" value="ECO:0007669"/>
    <property type="project" value="TreeGrafter"/>
</dbReference>
<dbReference type="EC" id="4.1.1.17" evidence="7"/>
<comment type="catalytic activity">
    <reaction evidence="8">
        <text>L-ornithine + H(+) = putrescine + CO2</text>
        <dbReference type="Rhea" id="RHEA:22964"/>
        <dbReference type="ChEBI" id="CHEBI:15378"/>
        <dbReference type="ChEBI" id="CHEBI:16526"/>
        <dbReference type="ChEBI" id="CHEBI:46911"/>
        <dbReference type="ChEBI" id="CHEBI:326268"/>
        <dbReference type="EC" id="4.1.1.17"/>
    </reaction>
</comment>
<dbReference type="PRINTS" id="PR01179">
    <property type="entry name" value="ODADCRBXLASE"/>
</dbReference>
<comment type="cofactor">
    <cofactor evidence="1 9">
        <name>pyridoxal 5'-phosphate</name>
        <dbReference type="ChEBI" id="CHEBI:597326"/>
    </cofactor>
</comment>
<dbReference type="STRING" id="643648.Slip_1552"/>
<dbReference type="RefSeq" id="WP_013175717.1">
    <property type="nucleotide sequence ID" value="NC_014220.1"/>
</dbReference>
<dbReference type="PANTHER" id="PTHR11482">
    <property type="entry name" value="ARGININE/DIAMINOPIMELATE/ORNITHINE DECARBOXYLASE"/>
    <property type="match status" value="1"/>
</dbReference>
<dbReference type="InterPro" id="IPR002433">
    <property type="entry name" value="Orn_de-COase"/>
</dbReference>
<dbReference type="InterPro" id="IPR029066">
    <property type="entry name" value="PLP-binding_barrel"/>
</dbReference>
<dbReference type="InterPro" id="IPR022653">
    <property type="entry name" value="De-COase2_pyr-phos_BS"/>
</dbReference>
<evidence type="ECO:0000256" key="4">
    <source>
        <dbReference type="ARBA" id="ARBA00022898"/>
    </source>
</evidence>
<dbReference type="OrthoDB" id="9804410at2"/>
<dbReference type="Gene3D" id="3.20.20.10">
    <property type="entry name" value="Alanine racemase"/>
    <property type="match status" value="1"/>
</dbReference>
<feature type="active site" description="Proton donor" evidence="9">
    <location>
        <position position="320"/>
    </location>
</feature>
<evidence type="ECO:0000256" key="1">
    <source>
        <dbReference type="ARBA" id="ARBA00001933"/>
    </source>
</evidence>
<keyword evidence="3" id="KW-0210">Decarboxylase</keyword>
<evidence type="ECO:0000313" key="11">
    <source>
        <dbReference type="EMBL" id="ADI02315.1"/>
    </source>
</evidence>
<dbReference type="GO" id="GO:0033387">
    <property type="term" value="P:putrescine biosynthetic process from arginine, via ornithine"/>
    <property type="evidence" value="ECO:0007669"/>
    <property type="project" value="TreeGrafter"/>
</dbReference>
<dbReference type="SUPFAM" id="SSF51419">
    <property type="entry name" value="PLP-binding barrel"/>
    <property type="match status" value="1"/>
</dbReference>
<dbReference type="PRINTS" id="PR01182">
    <property type="entry name" value="ORNDCRBXLASE"/>
</dbReference>
<feature type="domain" description="Orn/DAP/Arg decarboxylase 2 N-terminal" evidence="10">
    <location>
        <begin position="26"/>
        <end position="258"/>
    </location>
</feature>
<dbReference type="eggNOG" id="COG0019">
    <property type="taxonomic scope" value="Bacteria"/>
</dbReference>
<dbReference type="Pfam" id="PF02784">
    <property type="entry name" value="Orn_Arg_deC_N"/>
    <property type="match status" value="1"/>
</dbReference>
<reference evidence="12" key="1">
    <citation type="journal article" date="2010" name="Stand. Genomic Sci.">
        <title>Complete genome sequence of Syntrophothermus lipocalidus type strain (TGB-C1T).</title>
        <authorList>
            <consortium name="US DOE Joint Genome Institute (JGI-PGF)"/>
            <person name="Djao O."/>
            <person name="Zhang X."/>
            <person name="Lucas S."/>
            <person name="Lapidus A."/>
            <person name="Glavina Del Rio T."/>
            <person name="Nolan M."/>
            <person name="Tice H."/>
            <person name="Cheng J."/>
            <person name="Han C."/>
            <person name="Tapia R."/>
            <person name="Goodwin L."/>
            <person name="Pitluck S."/>
            <person name="Liolios K."/>
            <person name="Ivanova N."/>
            <person name="Mavromatis K."/>
            <person name="Mikhailova N."/>
            <person name="Ovchinnikova G."/>
            <person name="Pati A."/>
            <person name="Brambilla E."/>
            <person name="Chen A."/>
            <person name="Palaniappan K."/>
            <person name="Land M."/>
            <person name="Hauser L."/>
            <person name="Chang Y."/>
            <person name="Jeffries C."/>
            <person name="Rohde M."/>
            <person name="Sikorski J."/>
            <person name="Spring S."/>
            <person name="Goker M."/>
            <person name="Detter J."/>
            <person name="Woyke T."/>
            <person name="Bristow J."/>
            <person name="Eisen J."/>
            <person name="Markowitz V."/>
            <person name="Hugenholtz P."/>
            <person name="Kyrpides N."/>
            <person name="Klenk H."/>
        </authorList>
    </citation>
    <scope>NUCLEOTIDE SEQUENCE [LARGE SCALE GENOMIC DNA]</scope>
    <source>
        <strain evidence="12">DSM 12680 / TGB-C1</strain>
    </source>
</reference>
<dbReference type="Gene3D" id="2.40.37.10">
    <property type="entry name" value="Lyase, Ornithine Decarboxylase, Chain A, domain 1"/>
    <property type="match status" value="1"/>
</dbReference>
<proteinExistence type="inferred from homology"/>
<sequence length="369" mass="41541">MLRLSFDEAKKLKEKWGTPLMVVSRREIGEKFAILNDYLPGVKMYYAVKANAHPDVLKTVKEFTDRFDICSPQEILAAKSIGVQSENMIHTNPVKKPEDIRFAVEQGVRWFVFDNEYELEKFKPYGSDVNLLLRLSFPNPDCVVNLSYKYGVPPDEATGLVIKAAEMGLAVRGLCFHVGSQNLNPYKYTDAIAECKRVFNSLALHGIYLDFLDIGGGFPVEYIEPIMPLRRFFSPIQEALDSYFPNITVIAEPGRFIIGDAVNLVMTVVGKSKRNNVWWYYVDDGLYGSFSGRLYDHCDYLILSEREGPREQCIIAGPTCDSFDVIYHNTVMPQLEIGDTLIALSMGAYTAASASNFNGYPPARTVVVD</sequence>
<reference evidence="11 12" key="2">
    <citation type="journal article" date="2010" name="Stand. Genomic Sci.">
        <title>Complete genome sequence of Syntrophothermus lipocalidus type strain (TGB-C1).</title>
        <authorList>
            <person name="Djao O.D."/>
            <person name="Zhang X."/>
            <person name="Lucas S."/>
            <person name="Lapidus A."/>
            <person name="Del Rio T.G."/>
            <person name="Nolan M."/>
            <person name="Tice H."/>
            <person name="Cheng J.F."/>
            <person name="Han C."/>
            <person name="Tapia R."/>
            <person name="Goodwin L."/>
            <person name="Pitluck S."/>
            <person name="Liolios K."/>
            <person name="Ivanova N."/>
            <person name="Mavromatis K."/>
            <person name="Mikhailova N."/>
            <person name="Ovchinnikova G."/>
            <person name="Pati A."/>
            <person name="Brambilla E."/>
            <person name="Chen A."/>
            <person name="Palaniappan K."/>
            <person name="Land M."/>
            <person name="Hauser L."/>
            <person name="Chang Y.J."/>
            <person name="Jeffries C.D."/>
            <person name="Rohde M."/>
            <person name="Sikorski J."/>
            <person name="Spring S."/>
            <person name="Goker M."/>
            <person name="Detter J.C."/>
            <person name="Woyke T."/>
            <person name="Bristow J."/>
            <person name="Eisen J.A."/>
            <person name="Markowitz V."/>
            <person name="Hugenholtz P."/>
            <person name="Kyrpides N.C."/>
            <person name="Klenk H.P."/>
        </authorList>
    </citation>
    <scope>NUCLEOTIDE SEQUENCE [LARGE SCALE GENOMIC DNA]</scope>
    <source>
        <strain evidence="12">DSM 12680 / TGB-C1</strain>
    </source>
</reference>
<evidence type="ECO:0000313" key="12">
    <source>
        <dbReference type="Proteomes" id="UP000000378"/>
    </source>
</evidence>
<keyword evidence="5 11" id="KW-0456">Lyase</keyword>
<name>D7CNN0_SYNLT</name>
<dbReference type="InterPro" id="IPR000183">
    <property type="entry name" value="Orn/DAP/Arg_de-COase"/>
</dbReference>
<protein>
    <recommendedName>
        <fullName evidence="7">ornithine decarboxylase</fullName>
        <ecNumber evidence="7">4.1.1.17</ecNumber>
    </recommendedName>
</protein>
<keyword evidence="12" id="KW-1185">Reference proteome</keyword>
<organism evidence="11 12">
    <name type="scientific">Syntrophothermus lipocalidus (strain DSM 12680 / TGB-C1)</name>
    <dbReference type="NCBI Taxonomy" id="643648"/>
    <lineage>
        <taxon>Bacteria</taxon>
        <taxon>Bacillati</taxon>
        <taxon>Bacillota</taxon>
        <taxon>Clostridia</taxon>
        <taxon>Eubacteriales</taxon>
        <taxon>Syntrophomonadaceae</taxon>
        <taxon>Syntrophothermus</taxon>
    </lineage>
</organism>
<dbReference type="InterPro" id="IPR009006">
    <property type="entry name" value="Ala_racemase/Decarboxylase_C"/>
</dbReference>
<dbReference type="GO" id="GO:0004586">
    <property type="term" value="F:ornithine decarboxylase activity"/>
    <property type="evidence" value="ECO:0007669"/>
    <property type="project" value="UniProtKB-EC"/>
</dbReference>
<evidence type="ECO:0000256" key="6">
    <source>
        <dbReference type="ARBA" id="ARBA00034115"/>
    </source>
</evidence>
<dbReference type="SUPFAM" id="SSF50621">
    <property type="entry name" value="Alanine racemase C-terminal domain-like"/>
    <property type="match status" value="1"/>
</dbReference>
<dbReference type="HOGENOM" id="CLU_026444_1_3_9"/>
<dbReference type="AlphaFoldDB" id="D7CNN0"/>
<dbReference type="EMBL" id="CP002048">
    <property type="protein sequence ID" value="ADI02315.1"/>
    <property type="molecule type" value="Genomic_DNA"/>
</dbReference>
<evidence type="ECO:0000256" key="5">
    <source>
        <dbReference type="ARBA" id="ARBA00023239"/>
    </source>
</evidence>
<accession>D7CNN0</accession>
<evidence type="ECO:0000256" key="8">
    <source>
        <dbReference type="ARBA" id="ARBA00049127"/>
    </source>
</evidence>
<gene>
    <name evidence="11" type="ordered locus">Slip_1552</name>
</gene>
<dbReference type="PANTHER" id="PTHR11482:SF6">
    <property type="entry name" value="ORNITHINE DECARBOXYLASE 1-RELATED"/>
    <property type="match status" value="1"/>
</dbReference>
<comment type="similarity">
    <text evidence="2">Belongs to the Orn/Lys/Arg decarboxylase class-II family.</text>
</comment>
<dbReference type="Proteomes" id="UP000000378">
    <property type="component" value="Chromosome"/>
</dbReference>
<keyword evidence="4 9" id="KW-0663">Pyridoxal phosphate</keyword>
<evidence type="ECO:0000256" key="2">
    <source>
        <dbReference type="ARBA" id="ARBA00008872"/>
    </source>
</evidence>
<evidence type="ECO:0000259" key="10">
    <source>
        <dbReference type="Pfam" id="PF02784"/>
    </source>
</evidence>
<dbReference type="InterPro" id="IPR022644">
    <property type="entry name" value="De-COase2_N"/>
</dbReference>